<accession>A0A8T2PCN0</accession>
<reference evidence="1" key="1">
    <citation type="thesis" date="2021" institute="BYU ScholarsArchive" country="Provo, UT, USA">
        <title>Applications of and Algorithms for Genome Assembly and Genomic Analyses with an Emphasis on Marine Teleosts.</title>
        <authorList>
            <person name="Pickett B.D."/>
        </authorList>
    </citation>
    <scope>NUCLEOTIDE SEQUENCE</scope>
    <source>
        <strain evidence="1">HI-2016</strain>
    </source>
</reference>
<protein>
    <submittedName>
        <fullName evidence="1">Uncharacterized protein</fullName>
    </submittedName>
</protein>
<gene>
    <name evidence="1" type="ORF">JZ751_026658</name>
</gene>
<proteinExistence type="predicted"/>
<dbReference type="AlphaFoldDB" id="A0A8T2PCN0"/>
<comment type="caution">
    <text evidence="1">The sequence shown here is derived from an EMBL/GenBank/DDBJ whole genome shotgun (WGS) entry which is preliminary data.</text>
</comment>
<sequence>MSDMLYGHATWADSLALQYSPMRERAGLPDTASGILSGNAKFSVQVQFKSQKEVIETSGHCSVYVTEEENEFEIGVTLLPCTVT</sequence>
<evidence type="ECO:0000313" key="1">
    <source>
        <dbReference type="EMBL" id="KAG9350304.1"/>
    </source>
</evidence>
<dbReference type="Proteomes" id="UP000824540">
    <property type="component" value="Unassembled WGS sequence"/>
</dbReference>
<organism evidence="1 2">
    <name type="scientific">Albula glossodonta</name>
    <name type="common">roundjaw bonefish</name>
    <dbReference type="NCBI Taxonomy" id="121402"/>
    <lineage>
        <taxon>Eukaryota</taxon>
        <taxon>Metazoa</taxon>
        <taxon>Chordata</taxon>
        <taxon>Craniata</taxon>
        <taxon>Vertebrata</taxon>
        <taxon>Euteleostomi</taxon>
        <taxon>Actinopterygii</taxon>
        <taxon>Neopterygii</taxon>
        <taxon>Teleostei</taxon>
        <taxon>Albuliformes</taxon>
        <taxon>Albulidae</taxon>
        <taxon>Albula</taxon>
    </lineage>
</organism>
<evidence type="ECO:0000313" key="2">
    <source>
        <dbReference type="Proteomes" id="UP000824540"/>
    </source>
</evidence>
<keyword evidence="2" id="KW-1185">Reference proteome</keyword>
<name>A0A8T2PCN0_9TELE</name>
<dbReference type="EMBL" id="JAFBMS010000008">
    <property type="protein sequence ID" value="KAG9350304.1"/>
    <property type="molecule type" value="Genomic_DNA"/>
</dbReference>